<dbReference type="CDD" id="cd06225">
    <property type="entry name" value="HAMP"/>
    <property type="match status" value="1"/>
</dbReference>
<keyword evidence="2 4" id="KW-0807">Transducer</keyword>
<organism evidence="8 9">
    <name type="scientific">Pseudaeromonas paramecii</name>
    <dbReference type="NCBI Taxonomy" id="2138166"/>
    <lineage>
        <taxon>Bacteria</taxon>
        <taxon>Pseudomonadati</taxon>
        <taxon>Pseudomonadota</taxon>
        <taxon>Gammaproteobacteria</taxon>
        <taxon>Aeromonadales</taxon>
        <taxon>Aeromonadaceae</taxon>
        <taxon>Pseudaeromonas</taxon>
    </lineage>
</organism>
<dbReference type="Pfam" id="PF12729">
    <property type="entry name" value="4HB_MCP_1"/>
    <property type="match status" value="1"/>
</dbReference>
<dbReference type="InterPro" id="IPR004089">
    <property type="entry name" value="MCPsignal_dom"/>
</dbReference>
<feature type="domain" description="HAMP" evidence="7">
    <location>
        <begin position="330"/>
        <end position="382"/>
    </location>
</feature>
<feature type="transmembrane region" description="Helical" evidence="5">
    <location>
        <begin position="306"/>
        <end position="326"/>
    </location>
</feature>
<sequence>MTLSIVQRIQAGFALLLLLLLLLGGISYLQTSTINSRLKQVTDEATPLALAAAGLRDATQQSGRHLLAYLNAWGAEELATVAPRFAQSKQEYGQQLDKLGDLAMSEAERGLLRGSDEQVSRFFQQAEQLLALHKDEVDLKTRLQGLQLDFLRLEDSYRGAADLMLQFTAERRSLQNKAELITSGLARDIKQIRRADEHTDLAALGKVLAKDIEIASKRLALIKVPDDVKARFNRSLDQLKTLAFGEQGLLAAMARQQQLTQARMAQEEAAGQQLQQVSSQLQQLIDMTNQTLQQGRQQADSAVGQAIFWILLVASCSAVLALLIAWSTSRSIQKPLQLMGNALQRMADGDMTCRVNYRRQDEFGQLSRALDSVAHNTDELLLEIRDGSRQLVVEASRTAEIGERAMSRVQEQKSQTDQVAAAISELEVSAGEVARSTEHAQQEVDQANEEAQSGRSLVSQNRQLTEQLAGDLEGAVAMTRQLEQYSNSIGSILDVIRGIADQTNLLALNAAIEAARAGDAGRGFAVVADEVRALANRTQESTEEIQTMIHSLQAASNQVVEVMGRSFDQTRACVEQSRQTDVALQSIARRMAAIKDMTDQVVHAAGEQISVSQGVAQHVAGIADVALETERASREAAKSSEVLADLSDKQQQLIGRFKV</sequence>
<keyword evidence="9" id="KW-1185">Reference proteome</keyword>
<dbReference type="Gene3D" id="6.10.340.10">
    <property type="match status" value="1"/>
</dbReference>
<proteinExistence type="inferred from homology"/>
<gene>
    <name evidence="8" type="ORF">GCM10023095_31460</name>
</gene>
<dbReference type="EMBL" id="BAABFC010000029">
    <property type="protein sequence ID" value="GAA4504110.1"/>
    <property type="molecule type" value="Genomic_DNA"/>
</dbReference>
<evidence type="ECO:0000259" key="7">
    <source>
        <dbReference type="PROSITE" id="PS50885"/>
    </source>
</evidence>
<protein>
    <submittedName>
        <fullName evidence="8">Methyl-accepting chemotaxis protein</fullName>
    </submittedName>
</protein>
<dbReference type="PROSITE" id="PS50885">
    <property type="entry name" value="HAMP"/>
    <property type="match status" value="1"/>
</dbReference>
<dbReference type="SMART" id="SM00304">
    <property type="entry name" value="HAMP"/>
    <property type="match status" value="1"/>
</dbReference>
<dbReference type="Proteomes" id="UP001501321">
    <property type="component" value="Unassembled WGS sequence"/>
</dbReference>
<dbReference type="RefSeq" id="WP_345014861.1">
    <property type="nucleotide sequence ID" value="NZ_BAABFC010000029.1"/>
</dbReference>
<keyword evidence="5" id="KW-0472">Membrane</keyword>
<dbReference type="SMART" id="SM00283">
    <property type="entry name" value="MA"/>
    <property type="match status" value="1"/>
</dbReference>
<dbReference type="Gene3D" id="1.10.287.950">
    <property type="entry name" value="Methyl-accepting chemotaxis protein"/>
    <property type="match status" value="1"/>
</dbReference>
<dbReference type="SUPFAM" id="SSF58104">
    <property type="entry name" value="Methyl-accepting chemotaxis protein (MCP) signaling domain"/>
    <property type="match status" value="1"/>
</dbReference>
<keyword evidence="5" id="KW-0812">Transmembrane</keyword>
<evidence type="ECO:0000313" key="8">
    <source>
        <dbReference type="EMBL" id="GAA4504110.1"/>
    </source>
</evidence>
<keyword evidence="5" id="KW-1133">Transmembrane helix</keyword>
<evidence type="ECO:0000256" key="4">
    <source>
        <dbReference type="PROSITE-ProRule" id="PRU00284"/>
    </source>
</evidence>
<name>A0ABP8QLZ4_9GAMM</name>
<feature type="domain" description="Methyl-accepting transducer" evidence="6">
    <location>
        <begin position="387"/>
        <end position="623"/>
    </location>
</feature>
<evidence type="ECO:0000256" key="1">
    <source>
        <dbReference type="ARBA" id="ARBA00004370"/>
    </source>
</evidence>
<comment type="subcellular location">
    <subcellularLocation>
        <location evidence="1">Membrane</location>
    </subcellularLocation>
</comment>
<dbReference type="InterPro" id="IPR003660">
    <property type="entry name" value="HAMP_dom"/>
</dbReference>
<dbReference type="InterPro" id="IPR024478">
    <property type="entry name" value="HlyB_4HB_MCP"/>
</dbReference>
<evidence type="ECO:0000256" key="5">
    <source>
        <dbReference type="SAM" id="Phobius"/>
    </source>
</evidence>
<evidence type="ECO:0000313" key="9">
    <source>
        <dbReference type="Proteomes" id="UP001501321"/>
    </source>
</evidence>
<dbReference type="Pfam" id="PF00672">
    <property type="entry name" value="HAMP"/>
    <property type="match status" value="1"/>
</dbReference>
<evidence type="ECO:0000256" key="2">
    <source>
        <dbReference type="ARBA" id="ARBA00023224"/>
    </source>
</evidence>
<reference evidence="9" key="1">
    <citation type="journal article" date="2019" name="Int. J. Syst. Evol. Microbiol.">
        <title>The Global Catalogue of Microorganisms (GCM) 10K type strain sequencing project: providing services to taxonomists for standard genome sequencing and annotation.</title>
        <authorList>
            <consortium name="The Broad Institute Genomics Platform"/>
            <consortium name="The Broad Institute Genome Sequencing Center for Infectious Disease"/>
            <person name="Wu L."/>
            <person name="Ma J."/>
        </authorList>
    </citation>
    <scope>NUCLEOTIDE SEQUENCE [LARGE SCALE GENOMIC DNA]</scope>
    <source>
        <strain evidence="9">JCM 32226</strain>
    </source>
</reference>
<comment type="caution">
    <text evidence="8">The sequence shown here is derived from an EMBL/GenBank/DDBJ whole genome shotgun (WGS) entry which is preliminary data.</text>
</comment>
<accession>A0ABP8QLZ4</accession>
<evidence type="ECO:0000259" key="6">
    <source>
        <dbReference type="PROSITE" id="PS50111"/>
    </source>
</evidence>
<dbReference type="PANTHER" id="PTHR32089:SF70">
    <property type="entry name" value="ENERGY TAXIS MODULATING METHYL ACCEPTING SENSORY TRANSDUCER"/>
    <property type="match status" value="1"/>
</dbReference>
<comment type="similarity">
    <text evidence="3">Belongs to the methyl-accepting chemotaxis (MCP) protein family.</text>
</comment>
<evidence type="ECO:0000256" key="3">
    <source>
        <dbReference type="ARBA" id="ARBA00029447"/>
    </source>
</evidence>
<dbReference type="PANTHER" id="PTHR32089">
    <property type="entry name" value="METHYL-ACCEPTING CHEMOTAXIS PROTEIN MCPB"/>
    <property type="match status" value="1"/>
</dbReference>
<dbReference type="Pfam" id="PF00015">
    <property type="entry name" value="MCPsignal"/>
    <property type="match status" value="1"/>
</dbReference>
<dbReference type="PROSITE" id="PS50111">
    <property type="entry name" value="CHEMOTAXIS_TRANSDUC_2"/>
    <property type="match status" value="1"/>
</dbReference>